<dbReference type="EMBL" id="ML006890">
    <property type="protein sequence ID" value="RKP16168.1"/>
    <property type="molecule type" value="Genomic_DNA"/>
</dbReference>
<reference evidence="2" key="1">
    <citation type="journal article" date="2018" name="Nat. Microbiol.">
        <title>Leveraging single-cell genomics to expand the fungal tree of life.</title>
        <authorList>
            <person name="Ahrendt S.R."/>
            <person name="Quandt C.A."/>
            <person name="Ciobanu D."/>
            <person name="Clum A."/>
            <person name="Salamov A."/>
            <person name="Andreopoulos B."/>
            <person name="Cheng J.F."/>
            <person name="Woyke T."/>
            <person name="Pelin A."/>
            <person name="Henrissat B."/>
            <person name="Reynolds N.K."/>
            <person name="Benny G.L."/>
            <person name="Smith M.E."/>
            <person name="James T.Y."/>
            <person name="Grigoriev I.V."/>
        </authorList>
    </citation>
    <scope>NUCLEOTIDE SEQUENCE [LARGE SCALE GENOMIC DNA]</scope>
    <source>
        <strain evidence="2">CSF55</strain>
    </source>
</reference>
<name>A0A4P9YAM7_ROZAC</name>
<feature type="non-terminal residue" evidence="1">
    <location>
        <position position="1"/>
    </location>
</feature>
<dbReference type="Proteomes" id="UP000281549">
    <property type="component" value="Unassembled WGS sequence"/>
</dbReference>
<gene>
    <name evidence="1" type="ORF">ROZALSC1DRAFT_25588</name>
</gene>
<organism evidence="1 2">
    <name type="scientific">Rozella allomycis (strain CSF55)</name>
    <dbReference type="NCBI Taxonomy" id="988480"/>
    <lineage>
        <taxon>Eukaryota</taxon>
        <taxon>Fungi</taxon>
        <taxon>Fungi incertae sedis</taxon>
        <taxon>Cryptomycota</taxon>
        <taxon>Cryptomycota incertae sedis</taxon>
        <taxon>Rozella</taxon>
    </lineage>
</organism>
<protein>
    <submittedName>
        <fullName evidence="1">Uncharacterized protein</fullName>
    </submittedName>
</protein>
<accession>A0A4P9YAM7</accession>
<evidence type="ECO:0000313" key="2">
    <source>
        <dbReference type="Proteomes" id="UP000281549"/>
    </source>
</evidence>
<proteinExistence type="predicted"/>
<sequence>PDLSEEVKKFNLNESFYLNPIESIDYKNYVDSVNIEDKTTEISKILQTYPEVSNLFGRLEEVDQEVITDTWTGLTVLSPVKEEGVHDLEGKTKEMLNLPPTLDHELIQQEKPSPGLLGVDDLDDLLKDVNIEVSYAIHDLKESMKENETKDDDEWSISD</sequence>
<evidence type="ECO:0000313" key="1">
    <source>
        <dbReference type="EMBL" id="RKP16168.1"/>
    </source>
</evidence>
<dbReference type="AlphaFoldDB" id="A0A4P9YAM7"/>